<keyword evidence="10" id="KW-1185">Reference proteome</keyword>
<dbReference type="Proteomes" id="UP000235616">
    <property type="component" value="Unassembled WGS sequence"/>
</dbReference>
<evidence type="ECO:0000256" key="3">
    <source>
        <dbReference type="ARBA" id="ARBA00022490"/>
    </source>
</evidence>
<name>A0A2N7VZI0_9BURK</name>
<dbReference type="AlphaFoldDB" id="A0A2N7VZI0"/>
<keyword evidence="2" id="KW-0813">Transport</keyword>
<dbReference type="OrthoDB" id="6008834at2"/>
<sequence length="278" mass="28811">MVIWLRNPQAEGTGLGVGIGDGVLRREGLATIVELDHGYAEMQRQCEAALAAARAGADALLEQARAQAGALVARAEDDYANAERRGYEAGLQRGLADWHARAAQVHADASTLERKARDRLAELVALAVEQIVASADPKALFARAAATVEQIVADGSPVHLRVHPADAAAAGEAFRAIASSWREAGRAVRLQVTADATLAPGACLAETDLGTLDASLSLHLAAMRDALARAVRSLAETDSADAVGRENGEGGEQEEGGTTENGQAEAIADTAELDAVPT</sequence>
<organism evidence="9 10">
    <name type="scientific">Trinickia dabaoshanensis</name>
    <dbReference type="NCBI Taxonomy" id="564714"/>
    <lineage>
        <taxon>Bacteria</taxon>
        <taxon>Pseudomonadati</taxon>
        <taxon>Pseudomonadota</taxon>
        <taxon>Betaproteobacteria</taxon>
        <taxon>Burkholderiales</taxon>
        <taxon>Burkholderiaceae</taxon>
        <taxon>Trinickia</taxon>
    </lineage>
</organism>
<dbReference type="GO" id="GO:0005829">
    <property type="term" value="C:cytosol"/>
    <property type="evidence" value="ECO:0007669"/>
    <property type="project" value="TreeGrafter"/>
</dbReference>
<keyword evidence="3" id="KW-0963">Cytoplasm</keyword>
<evidence type="ECO:0000256" key="4">
    <source>
        <dbReference type="ARBA" id="ARBA00022927"/>
    </source>
</evidence>
<evidence type="ECO:0000313" key="10">
    <source>
        <dbReference type="Proteomes" id="UP000235616"/>
    </source>
</evidence>
<feature type="region of interest" description="Disordered" evidence="7">
    <location>
        <begin position="237"/>
        <end position="278"/>
    </location>
</feature>
<evidence type="ECO:0000256" key="2">
    <source>
        <dbReference type="ARBA" id="ARBA00022448"/>
    </source>
</evidence>
<proteinExistence type="inferred from homology"/>
<gene>
    <name evidence="9" type="ORF">C0Z18_04330</name>
</gene>
<comment type="caution">
    <text evidence="9">The sequence shown here is derived from an EMBL/GenBank/DDBJ whole genome shotgun (WGS) entry which is preliminary data.</text>
</comment>
<dbReference type="GO" id="GO:0030254">
    <property type="term" value="P:protein secretion by the type III secretion system"/>
    <property type="evidence" value="ECO:0007669"/>
    <property type="project" value="InterPro"/>
</dbReference>
<comment type="similarity">
    <text evidence="5">Belongs to the SctL stator family.</text>
</comment>
<evidence type="ECO:0000313" key="9">
    <source>
        <dbReference type="EMBL" id="PMS22558.1"/>
    </source>
</evidence>
<dbReference type="PANTHER" id="PTHR34982">
    <property type="entry name" value="YOP PROTEINS TRANSLOCATION PROTEIN L"/>
    <property type="match status" value="1"/>
</dbReference>
<evidence type="ECO:0000256" key="7">
    <source>
        <dbReference type="SAM" id="MobiDB-lite"/>
    </source>
</evidence>
<dbReference type="InterPro" id="IPR051472">
    <property type="entry name" value="T3SS_Stator/FliH"/>
</dbReference>
<dbReference type="InterPro" id="IPR018035">
    <property type="entry name" value="Flagellar_FliH/T3SS_HrpE"/>
</dbReference>
<evidence type="ECO:0000256" key="5">
    <source>
        <dbReference type="ARBA" id="ARBA00024335"/>
    </source>
</evidence>
<dbReference type="RefSeq" id="WP_102644148.1">
    <property type="nucleotide sequence ID" value="NZ_PNYA01000003.1"/>
</dbReference>
<feature type="domain" description="Flagellar assembly protein FliH/Type III secretion system HrpE" evidence="8">
    <location>
        <begin position="101"/>
        <end position="217"/>
    </location>
</feature>
<protein>
    <recommendedName>
        <fullName evidence="6">Type 3 secretion system stator protein</fullName>
    </recommendedName>
</protein>
<keyword evidence="4" id="KW-0653">Protein transport</keyword>
<dbReference type="PANTHER" id="PTHR34982:SF4">
    <property type="entry name" value="TYPE 3 SECRETION SYSTEM STATOR PROTEIN"/>
    <property type="match status" value="1"/>
</dbReference>
<dbReference type="Pfam" id="PF02108">
    <property type="entry name" value="FliH"/>
    <property type="match status" value="1"/>
</dbReference>
<evidence type="ECO:0000256" key="6">
    <source>
        <dbReference type="ARBA" id="ARBA00040494"/>
    </source>
</evidence>
<comment type="subcellular location">
    <subcellularLocation>
        <location evidence="1">Cytoplasm</location>
    </subcellularLocation>
</comment>
<accession>A0A2N7VZI0</accession>
<dbReference type="InterPro" id="IPR012842">
    <property type="entry name" value="T3SS_SctL/SctL2"/>
</dbReference>
<dbReference type="EMBL" id="PNYA01000003">
    <property type="protein sequence ID" value="PMS22558.1"/>
    <property type="molecule type" value="Genomic_DNA"/>
</dbReference>
<dbReference type="NCBIfam" id="TIGR02499">
    <property type="entry name" value="HrpE_YscL_not"/>
    <property type="match status" value="1"/>
</dbReference>
<reference evidence="9 10" key="1">
    <citation type="submission" date="2018-01" db="EMBL/GenBank/DDBJ databases">
        <title>Whole genome analyses suggest that Burkholderia sensu lato contains two further novel genera in the rhizoxinica-symbiotica group Mycetohabitans gen. nov., and Trinickia gen. nov.: implications for the evolution of diazotrophy and nodulation in the Burkholderiaceae.</title>
        <authorList>
            <person name="Estrada-de los Santos P."/>
            <person name="Palmer M."/>
            <person name="Chavez-Ramirez B."/>
            <person name="Beukes C."/>
            <person name="Steenkamp E.T."/>
            <person name="Hirsch A.M."/>
            <person name="Manyaka P."/>
            <person name="Maluk M."/>
            <person name="Lafos M."/>
            <person name="Crook M."/>
            <person name="Gross E."/>
            <person name="Simon M.F."/>
            <person name="Bueno dos Reis Junior F."/>
            <person name="Poole P.S."/>
            <person name="Venter S.N."/>
            <person name="James E.K."/>
        </authorList>
    </citation>
    <scope>NUCLEOTIDE SEQUENCE [LARGE SCALE GENOMIC DNA]</scope>
    <source>
        <strain evidence="9 10">GIMN1.004</strain>
    </source>
</reference>
<evidence type="ECO:0000256" key="1">
    <source>
        <dbReference type="ARBA" id="ARBA00004496"/>
    </source>
</evidence>
<evidence type="ECO:0000259" key="8">
    <source>
        <dbReference type="Pfam" id="PF02108"/>
    </source>
</evidence>